<dbReference type="VEuPathDB" id="FungiDB:H257_18161"/>
<reference evidence="2" key="1">
    <citation type="submission" date="2013-12" db="EMBL/GenBank/DDBJ databases">
        <title>The Genome Sequence of Aphanomyces astaci APO3.</title>
        <authorList>
            <consortium name="The Broad Institute Genomics Platform"/>
            <person name="Russ C."/>
            <person name="Tyler B."/>
            <person name="van West P."/>
            <person name="Dieguez-Uribeondo J."/>
            <person name="Young S.K."/>
            <person name="Zeng Q."/>
            <person name="Gargeya S."/>
            <person name="Fitzgerald M."/>
            <person name="Abouelleil A."/>
            <person name="Alvarado L."/>
            <person name="Chapman S.B."/>
            <person name="Gainer-Dewar J."/>
            <person name="Goldberg J."/>
            <person name="Griggs A."/>
            <person name="Gujja S."/>
            <person name="Hansen M."/>
            <person name="Howarth C."/>
            <person name="Imamovic A."/>
            <person name="Ireland A."/>
            <person name="Larimer J."/>
            <person name="McCowan C."/>
            <person name="Murphy C."/>
            <person name="Pearson M."/>
            <person name="Poon T.W."/>
            <person name="Priest M."/>
            <person name="Roberts A."/>
            <person name="Saif S."/>
            <person name="Shea T."/>
            <person name="Sykes S."/>
            <person name="Wortman J."/>
            <person name="Nusbaum C."/>
            <person name="Birren B."/>
        </authorList>
    </citation>
    <scope>NUCLEOTIDE SEQUENCE [LARGE SCALE GENOMIC DNA]</scope>
    <source>
        <strain evidence="2">APO3</strain>
    </source>
</reference>
<feature type="region of interest" description="Disordered" evidence="1">
    <location>
        <begin position="100"/>
        <end position="122"/>
    </location>
</feature>
<dbReference type="GeneID" id="20820157"/>
<accession>W4FC33</accession>
<proteinExistence type="predicted"/>
<evidence type="ECO:0000256" key="1">
    <source>
        <dbReference type="SAM" id="MobiDB-lite"/>
    </source>
</evidence>
<dbReference type="RefSeq" id="XP_009845473.1">
    <property type="nucleotide sequence ID" value="XM_009847171.1"/>
</dbReference>
<name>W4FC33_APHAT</name>
<gene>
    <name evidence="2" type="ORF">H257_18161</name>
</gene>
<dbReference type="AlphaFoldDB" id="W4FC33"/>
<organism evidence="2">
    <name type="scientific">Aphanomyces astaci</name>
    <name type="common">Crayfish plague agent</name>
    <dbReference type="NCBI Taxonomy" id="112090"/>
    <lineage>
        <taxon>Eukaryota</taxon>
        <taxon>Sar</taxon>
        <taxon>Stramenopiles</taxon>
        <taxon>Oomycota</taxon>
        <taxon>Saprolegniomycetes</taxon>
        <taxon>Saprolegniales</taxon>
        <taxon>Verrucalvaceae</taxon>
        <taxon>Aphanomyces</taxon>
    </lineage>
</organism>
<protein>
    <submittedName>
        <fullName evidence="2">Uncharacterized protein</fullName>
    </submittedName>
</protein>
<dbReference type="EMBL" id="KI913253">
    <property type="protein sequence ID" value="ETV65037.1"/>
    <property type="molecule type" value="Genomic_DNA"/>
</dbReference>
<feature type="compositionally biased region" description="Basic and acidic residues" evidence="1">
    <location>
        <begin position="35"/>
        <end position="50"/>
    </location>
</feature>
<sequence>MVQSVAVKKTTKDAALLSMQRKPTKLYETSGNSEEITHAHRVDTSSRNEVQRCGPRRPRSPSDEALDSHLAELTAACCALFASSQHTWLGRQEHLLQAVQGEGTQSEDASEANEEAPTAHQGRWRALDAANSVLEVQYCPDTGADQNIMPQAMVDKLQVLQPHFK</sequence>
<feature type="region of interest" description="Disordered" evidence="1">
    <location>
        <begin position="24"/>
        <end position="66"/>
    </location>
</feature>
<evidence type="ECO:0000313" key="2">
    <source>
        <dbReference type="EMBL" id="ETV65037.1"/>
    </source>
</evidence>